<keyword evidence="3" id="KW-0227">DNA damage</keyword>
<keyword evidence="5" id="KW-0408">Iron</keyword>
<dbReference type="Gene3D" id="3.40.470.10">
    <property type="entry name" value="Uracil-DNA glycosylase-like domain"/>
    <property type="match status" value="1"/>
</dbReference>
<evidence type="ECO:0000313" key="10">
    <source>
        <dbReference type="EMBL" id="UOO81666.1"/>
    </source>
</evidence>
<proteinExistence type="predicted"/>
<organism evidence="10 11">
    <name type="scientific">Uruburuella testudinis</name>
    <dbReference type="NCBI Taxonomy" id="1282863"/>
    <lineage>
        <taxon>Bacteria</taxon>
        <taxon>Pseudomonadati</taxon>
        <taxon>Pseudomonadota</taxon>
        <taxon>Betaproteobacteria</taxon>
        <taxon>Neisseriales</taxon>
        <taxon>Neisseriaceae</taxon>
        <taxon>Uruburuella</taxon>
    </lineage>
</organism>
<gene>
    <name evidence="10" type="ORF">LVJ83_12200</name>
</gene>
<feature type="compositionally biased region" description="Polar residues" evidence="8">
    <location>
        <begin position="115"/>
        <end position="129"/>
    </location>
</feature>
<evidence type="ECO:0000256" key="6">
    <source>
        <dbReference type="ARBA" id="ARBA00023014"/>
    </source>
</evidence>
<keyword evidence="2" id="KW-0479">Metal-binding</keyword>
<evidence type="ECO:0000256" key="8">
    <source>
        <dbReference type="SAM" id="MobiDB-lite"/>
    </source>
</evidence>
<dbReference type="RefSeq" id="WP_244784936.1">
    <property type="nucleotide sequence ID" value="NZ_CP091508.1"/>
</dbReference>
<dbReference type="InterPro" id="IPR036895">
    <property type="entry name" value="Uracil-DNA_glycosylase-like_sf"/>
</dbReference>
<dbReference type="Proteomes" id="UP000829817">
    <property type="component" value="Chromosome"/>
</dbReference>
<name>A0ABY4DYC5_9NEIS</name>
<keyword evidence="11" id="KW-1185">Reference proteome</keyword>
<dbReference type="InterPro" id="IPR051536">
    <property type="entry name" value="UDG_Type-4/5"/>
</dbReference>
<accession>A0ABY4DYC5</accession>
<dbReference type="EMBL" id="CP091508">
    <property type="protein sequence ID" value="UOO81666.1"/>
    <property type="molecule type" value="Genomic_DNA"/>
</dbReference>
<dbReference type="InterPro" id="IPR005122">
    <property type="entry name" value="Uracil-DNA_glycosylase-like"/>
</dbReference>
<keyword evidence="1" id="KW-0004">4Fe-4S</keyword>
<evidence type="ECO:0000313" key="11">
    <source>
        <dbReference type="Proteomes" id="UP000829817"/>
    </source>
</evidence>
<keyword evidence="6" id="KW-0411">Iron-sulfur</keyword>
<evidence type="ECO:0000256" key="7">
    <source>
        <dbReference type="ARBA" id="ARBA00023204"/>
    </source>
</evidence>
<sequence length="284" mass="30042">MLSSRYLHLHEALGLGPMWLNRSAKVLPAATAHSLPREMPAPAAAASASHAAAAAPVISEAAQNARLAAMAAVGGQTGNPVPVAKNPPPADNRPSEKTVSTPSRPTDNLERPSEKNTPAPNAPQMPSETQPDDWKQTLAGTINPAQLMVASICPAPEDNASGQLFSGSVGRLLDNMLAAIGLTPDDAHKTSWVKDAPAFSPNPAHEHITAELPRMSAELALSQAKAVLLLGQVFEKPEQADTIARLCGNTPYFIIPHPARLLRQPQLKAQAWATLKQLRQVLES</sequence>
<feature type="compositionally biased region" description="Polar residues" evidence="8">
    <location>
        <begin position="97"/>
        <end position="106"/>
    </location>
</feature>
<evidence type="ECO:0000256" key="2">
    <source>
        <dbReference type="ARBA" id="ARBA00022723"/>
    </source>
</evidence>
<evidence type="ECO:0000256" key="3">
    <source>
        <dbReference type="ARBA" id="ARBA00022763"/>
    </source>
</evidence>
<evidence type="ECO:0000256" key="4">
    <source>
        <dbReference type="ARBA" id="ARBA00022801"/>
    </source>
</evidence>
<dbReference type="Pfam" id="PF03167">
    <property type="entry name" value="UDG"/>
    <property type="match status" value="1"/>
</dbReference>
<dbReference type="PANTHER" id="PTHR33693">
    <property type="entry name" value="TYPE-5 URACIL-DNA GLYCOSYLASE"/>
    <property type="match status" value="1"/>
</dbReference>
<feature type="domain" description="Uracil-DNA glycosylase-like" evidence="9">
    <location>
        <begin position="139"/>
        <end position="276"/>
    </location>
</feature>
<dbReference type="SMART" id="SM00986">
    <property type="entry name" value="UDG"/>
    <property type="match status" value="1"/>
</dbReference>
<keyword evidence="4" id="KW-0378">Hydrolase</keyword>
<evidence type="ECO:0000256" key="1">
    <source>
        <dbReference type="ARBA" id="ARBA00022485"/>
    </source>
</evidence>
<protein>
    <submittedName>
        <fullName evidence="10">Uracil-DNA glycosylase</fullName>
    </submittedName>
</protein>
<feature type="region of interest" description="Disordered" evidence="8">
    <location>
        <begin position="76"/>
        <end position="135"/>
    </location>
</feature>
<keyword evidence="7" id="KW-0234">DNA repair</keyword>
<dbReference type="SMART" id="SM00987">
    <property type="entry name" value="UreE_C"/>
    <property type="match status" value="1"/>
</dbReference>
<reference evidence="10 11" key="1">
    <citation type="journal article" date="2022" name="Res Sq">
        <title>Evolution of multicellular longitudinally dividing oral cavity symbionts (Neisseriaceae).</title>
        <authorList>
            <person name="Nyongesa S."/>
            <person name="Weber P."/>
            <person name="Bernet E."/>
            <person name="Pullido F."/>
            <person name="Nieckarz M."/>
            <person name="Delaby M."/>
            <person name="Nieves C."/>
            <person name="Viehboeck T."/>
            <person name="Krause N."/>
            <person name="Rivera-Millot A."/>
            <person name="Nakamura A."/>
            <person name="Vischer N."/>
            <person name="VanNieuwenhze M."/>
            <person name="Brun Y."/>
            <person name="Cava F."/>
            <person name="Bulgheresi S."/>
            <person name="Veyrier F."/>
        </authorList>
    </citation>
    <scope>NUCLEOTIDE SEQUENCE [LARGE SCALE GENOMIC DNA]</scope>
    <source>
        <strain evidence="10 11">CCUG 63373m</strain>
    </source>
</reference>
<dbReference type="SUPFAM" id="SSF52141">
    <property type="entry name" value="Uracil-DNA glycosylase-like"/>
    <property type="match status" value="1"/>
</dbReference>
<evidence type="ECO:0000259" key="9">
    <source>
        <dbReference type="SMART" id="SM00986"/>
    </source>
</evidence>
<evidence type="ECO:0000256" key="5">
    <source>
        <dbReference type="ARBA" id="ARBA00023004"/>
    </source>
</evidence>